<evidence type="ECO:0000256" key="1">
    <source>
        <dbReference type="SAM" id="MobiDB-lite"/>
    </source>
</evidence>
<feature type="compositionally biased region" description="Basic and acidic residues" evidence="1">
    <location>
        <begin position="92"/>
        <end position="104"/>
    </location>
</feature>
<feature type="chain" id="PRO_5040236504" evidence="2">
    <location>
        <begin position="20"/>
        <end position="145"/>
    </location>
</feature>
<organism evidence="3 4">
    <name type="scientific">Macrolepiota fuliginosa MF-IS2</name>
    <dbReference type="NCBI Taxonomy" id="1400762"/>
    <lineage>
        <taxon>Eukaryota</taxon>
        <taxon>Fungi</taxon>
        <taxon>Dikarya</taxon>
        <taxon>Basidiomycota</taxon>
        <taxon>Agaricomycotina</taxon>
        <taxon>Agaricomycetes</taxon>
        <taxon>Agaricomycetidae</taxon>
        <taxon>Agaricales</taxon>
        <taxon>Agaricineae</taxon>
        <taxon>Agaricaceae</taxon>
        <taxon>Macrolepiota</taxon>
    </lineage>
</organism>
<protein>
    <submittedName>
        <fullName evidence="3">Uncharacterized protein</fullName>
    </submittedName>
</protein>
<comment type="caution">
    <text evidence="3">The sequence shown here is derived from an EMBL/GenBank/DDBJ whole genome shotgun (WGS) entry which is preliminary data.</text>
</comment>
<keyword evidence="2" id="KW-0732">Signal</keyword>
<evidence type="ECO:0000256" key="2">
    <source>
        <dbReference type="SAM" id="SignalP"/>
    </source>
</evidence>
<proteinExistence type="predicted"/>
<dbReference type="AlphaFoldDB" id="A0A9P5XIB8"/>
<keyword evidence="4" id="KW-1185">Reference proteome</keyword>
<sequence length="145" mass="16578">MRSFIHIYFALAFVLLTGSWNFLGGTGSTGPMVPLANAAIIPRRTMNVRSLKLARLDPHYFSHSERHAEARAEDEDIQARTYNVVAASSDPESVHPRGDEEGGHRRSPKNVYGHGHGDVRPRGRRIVYRRVHPRDFRMKRFVMEE</sequence>
<dbReference type="EMBL" id="MU151121">
    <property type="protein sequence ID" value="KAF9449746.1"/>
    <property type="molecule type" value="Genomic_DNA"/>
</dbReference>
<reference evidence="3" key="1">
    <citation type="submission" date="2020-11" db="EMBL/GenBank/DDBJ databases">
        <authorList>
            <consortium name="DOE Joint Genome Institute"/>
            <person name="Ahrendt S."/>
            <person name="Riley R."/>
            <person name="Andreopoulos W."/>
            <person name="Labutti K."/>
            <person name="Pangilinan J."/>
            <person name="Ruiz-Duenas F.J."/>
            <person name="Barrasa J.M."/>
            <person name="Sanchez-Garcia M."/>
            <person name="Camarero S."/>
            <person name="Miyauchi S."/>
            <person name="Serrano A."/>
            <person name="Linde D."/>
            <person name="Babiker R."/>
            <person name="Drula E."/>
            <person name="Ayuso-Fernandez I."/>
            <person name="Pacheco R."/>
            <person name="Padilla G."/>
            <person name="Ferreira P."/>
            <person name="Barriuso J."/>
            <person name="Kellner H."/>
            <person name="Castanera R."/>
            <person name="Alfaro M."/>
            <person name="Ramirez L."/>
            <person name="Pisabarro A.G."/>
            <person name="Kuo A."/>
            <person name="Tritt A."/>
            <person name="Lipzen A."/>
            <person name="He G."/>
            <person name="Yan M."/>
            <person name="Ng V."/>
            <person name="Cullen D."/>
            <person name="Martin F."/>
            <person name="Rosso M.-N."/>
            <person name="Henrissat B."/>
            <person name="Hibbett D."/>
            <person name="Martinez A.T."/>
            <person name="Grigoriev I.V."/>
        </authorList>
    </citation>
    <scope>NUCLEOTIDE SEQUENCE</scope>
    <source>
        <strain evidence="3">MF-IS2</strain>
    </source>
</reference>
<evidence type="ECO:0000313" key="3">
    <source>
        <dbReference type="EMBL" id="KAF9449746.1"/>
    </source>
</evidence>
<dbReference type="Proteomes" id="UP000807342">
    <property type="component" value="Unassembled WGS sequence"/>
</dbReference>
<name>A0A9P5XIB8_9AGAR</name>
<gene>
    <name evidence="3" type="ORF">P691DRAFT_811908</name>
</gene>
<evidence type="ECO:0000313" key="4">
    <source>
        <dbReference type="Proteomes" id="UP000807342"/>
    </source>
</evidence>
<accession>A0A9P5XIB8</accession>
<feature type="signal peptide" evidence="2">
    <location>
        <begin position="1"/>
        <end position="19"/>
    </location>
</feature>
<feature type="region of interest" description="Disordered" evidence="1">
    <location>
        <begin position="86"/>
        <end position="125"/>
    </location>
</feature>